<feature type="compositionally biased region" description="Polar residues" evidence="1">
    <location>
        <begin position="76"/>
        <end position="87"/>
    </location>
</feature>
<keyword evidence="4" id="KW-1185">Reference proteome</keyword>
<feature type="region of interest" description="Disordered" evidence="1">
    <location>
        <begin position="304"/>
        <end position="359"/>
    </location>
</feature>
<evidence type="ECO:0000313" key="3">
    <source>
        <dbReference type="EMBL" id="VFT82681.1"/>
    </source>
</evidence>
<protein>
    <submittedName>
        <fullName evidence="3">Aste57867_5635 protein</fullName>
    </submittedName>
</protein>
<dbReference type="OrthoDB" id="78542at2759"/>
<reference evidence="2" key="2">
    <citation type="submission" date="2019-06" db="EMBL/GenBank/DDBJ databases">
        <title>Genomics analysis of Aphanomyces spp. identifies a new class of oomycete effector associated with host adaptation.</title>
        <authorList>
            <person name="Gaulin E."/>
        </authorList>
    </citation>
    <scope>NUCLEOTIDE SEQUENCE</scope>
    <source>
        <strain evidence="2">CBS 578.67</strain>
    </source>
</reference>
<reference evidence="3 4" key="1">
    <citation type="submission" date="2019-03" db="EMBL/GenBank/DDBJ databases">
        <authorList>
            <person name="Gaulin E."/>
            <person name="Dumas B."/>
        </authorList>
    </citation>
    <scope>NUCLEOTIDE SEQUENCE [LARGE SCALE GENOMIC DNA]</scope>
    <source>
        <strain evidence="3">CBS 568.67</strain>
    </source>
</reference>
<dbReference type="Proteomes" id="UP000332933">
    <property type="component" value="Unassembled WGS sequence"/>
</dbReference>
<dbReference type="EMBL" id="CAADRA010002084">
    <property type="protein sequence ID" value="VFT82681.1"/>
    <property type="molecule type" value="Genomic_DNA"/>
</dbReference>
<name>A0A485KH45_9STRA</name>
<feature type="compositionally biased region" description="Low complexity" evidence="1">
    <location>
        <begin position="12"/>
        <end position="25"/>
    </location>
</feature>
<dbReference type="EMBL" id="VJMH01002082">
    <property type="protein sequence ID" value="KAF0710184.1"/>
    <property type="molecule type" value="Genomic_DNA"/>
</dbReference>
<sequence length="638" mass="73087">METPKPWTPDFLSSSSTLPGLSSPSKTRELSVQDSPVLKNVRGFYHVKNENDLLLCMEGLNELFNRAVDMEAAPGETQTPRSTSKPQPENKKPNRARAALTPRSAKQQEYVEQAAYILHDDPSQLARLLRTPDMVAAMNATGITKEELGPREREEFTKEKHRAWSVPTEVAAMRFKHYEKSRKNGLALLLQIADDMRDGGVGGRPASSMGLGEQQGYAQELAHEHKLLEEMIKGRLKYEKILEREAVKIKKKRAEYLVVDKGVPLRKNDESAYLKLRDQMNAEKCELNRLKMERVQKQREILEETRKQNTENRRRFEKSKNDNSKREKELMSREKRAQEEERQKKRQQVRDEAKMTDIQRRQQIQTTLEEKEEALREKRRMEQRRNLLQKEKKRLEIQDREANVLHIKNVQKFRKEQAARKIQSNYRRIDNMNEVKRAIVEERNRIHKLARIRYSNCKDLSEQIRLSPGPGEYNPPLDMSTSGGIWSPLPKGPTDVQRLHATPGPGAYEEINTVETNMRFTGTTFAKSRLLNTLEMQLGPGPGQYISSIKCSSFAAGKGPLFPNSNVASPFEISLRRAAELPAPCDYSPSSFPKDLAPSTVDFKRTLHTMTTSYLLASKGKGDIMIDADINALEHGSK</sequence>
<feature type="region of interest" description="Disordered" evidence="1">
    <location>
        <begin position="1"/>
        <end position="32"/>
    </location>
</feature>
<evidence type="ECO:0000256" key="1">
    <source>
        <dbReference type="SAM" id="MobiDB-lite"/>
    </source>
</evidence>
<proteinExistence type="predicted"/>
<feature type="region of interest" description="Disordered" evidence="1">
    <location>
        <begin position="73"/>
        <end position="105"/>
    </location>
</feature>
<dbReference type="InterPro" id="IPR010736">
    <property type="entry name" value="SHIPPO-rpt"/>
</dbReference>
<evidence type="ECO:0000313" key="4">
    <source>
        <dbReference type="Proteomes" id="UP000332933"/>
    </source>
</evidence>
<gene>
    <name evidence="3" type="primary">Aste57867_5635</name>
    <name evidence="2" type="ORF">As57867_005622</name>
    <name evidence="3" type="ORF">ASTE57867_5635</name>
</gene>
<evidence type="ECO:0000313" key="2">
    <source>
        <dbReference type="EMBL" id="KAF0710184.1"/>
    </source>
</evidence>
<accession>A0A485KH45</accession>
<organism evidence="3 4">
    <name type="scientific">Aphanomyces stellatus</name>
    <dbReference type="NCBI Taxonomy" id="120398"/>
    <lineage>
        <taxon>Eukaryota</taxon>
        <taxon>Sar</taxon>
        <taxon>Stramenopiles</taxon>
        <taxon>Oomycota</taxon>
        <taxon>Saprolegniomycetes</taxon>
        <taxon>Saprolegniales</taxon>
        <taxon>Verrucalvaceae</taxon>
        <taxon>Aphanomyces</taxon>
    </lineage>
</organism>
<dbReference type="Pfam" id="PF07004">
    <property type="entry name" value="SHIPPO-rpt"/>
    <property type="match status" value="1"/>
</dbReference>
<dbReference type="AlphaFoldDB" id="A0A485KH45"/>